<organism evidence="2 3">
    <name type="scientific">Aureobasidium melanogenum</name>
    <name type="common">Aureobasidium pullulans var. melanogenum</name>
    <dbReference type="NCBI Taxonomy" id="46634"/>
    <lineage>
        <taxon>Eukaryota</taxon>
        <taxon>Fungi</taxon>
        <taxon>Dikarya</taxon>
        <taxon>Ascomycota</taxon>
        <taxon>Pezizomycotina</taxon>
        <taxon>Dothideomycetes</taxon>
        <taxon>Dothideomycetidae</taxon>
        <taxon>Dothideales</taxon>
        <taxon>Saccotheciaceae</taxon>
        <taxon>Aureobasidium</taxon>
    </lineage>
</organism>
<feature type="non-terminal residue" evidence="2">
    <location>
        <position position="260"/>
    </location>
</feature>
<proteinExistence type="predicted"/>
<evidence type="ECO:0000313" key="3">
    <source>
        <dbReference type="Proteomes" id="UP000767238"/>
    </source>
</evidence>
<reference evidence="2" key="1">
    <citation type="journal article" date="2021" name="J Fungi (Basel)">
        <title>Virulence traits and population genomics of the black yeast Aureobasidium melanogenum.</title>
        <authorList>
            <person name="Cernosa A."/>
            <person name="Sun X."/>
            <person name="Gostincar C."/>
            <person name="Fang C."/>
            <person name="Gunde-Cimerman N."/>
            <person name="Song Z."/>
        </authorList>
    </citation>
    <scope>NUCLEOTIDE SEQUENCE</scope>
    <source>
        <strain evidence="2">EXF-8016</strain>
    </source>
</reference>
<evidence type="ECO:0000256" key="1">
    <source>
        <dbReference type="SAM" id="MobiDB-lite"/>
    </source>
</evidence>
<name>A0A9P8G939_AURME</name>
<protein>
    <submittedName>
        <fullName evidence="2">Uncharacterized protein</fullName>
    </submittedName>
</protein>
<sequence length="260" mass="27769">MGTRAAAGTSWPEVGERDPNPRAHGRKIQTEITAVLERARATTGKGKQTAIPRAKIVRLLESMLDYIGKASTGALGDLHPEITTKTDLDAFAAKILAAVSAQPQVSPTASRTRSYVNALTNSPPQSFPQSALSRMTATSAAPISSKQVREIRVKTNFNNDNRPRAGHSRTSKQIVAMANEGIAKAELQQGPTGSHTIEMPTVQVSGDYLLLAKDAATAERLIKNGPKWVNCLGGNAEVITPTYGVMAMNIPVSTFNPQEQ</sequence>
<reference evidence="2" key="2">
    <citation type="submission" date="2021-08" db="EMBL/GenBank/DDBJ databases">
        <authorList>
            <person name="Gostincar C."/>
            <person name="Sun X."/>
            <person name="Song Z."/>
            <person name="Gunde-Cimerman N."/>
        </authorList>
    </citation>
    <scope>NUCLEOTIDE SEQUENCE</scope>
    <source>
        <strain evidence="2">EXF-8016</strain>
    </source>
</reference>
<gene>
    <name evidence="2" type="ORF">KCV03_g10286</name>
</gene>
<accession>A0A9P8G939</accession>
<dbReference type="EMBL" id="JAHFYH010000229">
    <property type="protein sequence ID" value="KAH0209606.1"/>
    <property type="molecule type" value="Genomic_DNA"/>
</dbReference>
<comment type="caution">
    <text evidence="2">The sequence shown here is derived from an EMBL/GenBank/DDBJ whole genome shotgun (WGS) entry which is preliminary data.</text>
</comment>
<dbReference type="AlphaFoldDB" id="A0A9P8G939"/>
<dbReference type="Proteomes" id="UP000767238">
    <property type="component" value="Unassembled WGS sequence"/>
</dbReference>
<feature type="region of interest" description="Disordered" evidence="1">
    <location>
        <begin position="1"/>
        <end position="26"/>
    </location>
</feature>
<evidence type="ECO:0000313" key="2">
    <source>
        <dbReference type="EMBL" id="KAH0209606.1"/>
    </source>
</evidence>